<keyword evidence="5" id="KW-1185">Reference proteome</keyword>
<accession>A0ABN1Q5W2</accession>
<dbReference type="InterPro" id="IPR036390">
    <property type="entry name" value="WH_DNA-bd_sf"/>
</dbReference>
<dbReference type="InterPro" id="IPR043129">
    <property type="entry name" value="ATPase_NBD"/>
</dbReference>
<dbReference type="Pfam" id="PF00480">
    <property type="entry name" value="ROK"/>
    <property type="match status" value="1"/>
</dbReference>
<dbReference type="SUPFAM" id="SSF53067">
    <property type="entry name" value="Actin-like ATPase domain"/>
    <property type="match status" value="1"/>
</dbReference>
<dbReference type="EMBL" id="BAAAHP010000085">
    <property type="protein sequence ID" value="GAA0937492.1"/>
    <property type="molecule type" value="Genomic_DNA"/>
</dbReference>
<dbReference type="InterPro" id="IPR005471">
    <property type="entry name" value="Tscrpt_reg_IclR_N"/>
</dbReference>
<evidence type="ECO:0000256" key="2">
    <source>
        <dbReference type="SAM" id="MobiDB-lite"/>
    </source>
</evidence>
<dbReference type="InterPro" id="IPR000600">
    <property type="entry name" value="ROK"/>
</dbReference>
<evidence type="ECO:0000259" key="3">
    <source>
        <dbReference type="Pfam" id="PF09339"/>
    </source>
</evidence>
<comment type="similarity">
    <text evidence="1">Belongs to the ROK (NagC/XylR) family.</text>
</comment>
<dbReference type="PANTHER" id="PTHR18964:SF149">
    <property type="entry name" value="BIFUNCTIONAL UDP-N-ACETYLGLUCOSAMINE 2-EPIMERASE_N-ACETYLMANNOSAMINE KINASE"/>
    <property type="match status" value="1"/>
</dbReference>
<reference evidence="4 5" key="1">
    <citation type="journal article" date="2019" name="Int. J. Syst. Evol. Microbiol.">
        <title>The Global Catalogue of Microorganisms (GCM) 10K type strain sequencing project: providing services to taxonomists for standard genome sequencing and annotation.</title>
        <authorList>
            <consortium name="The Broad Institute Genomics Platform"/>
            <consortium name="The Broad Institute Genome Sequencing Center for Infectious Disease"/>
            <person name="Wu L."/>
            <person name="Ma J."/>
        </authorList>
    </citation>
    <scope>NUCLEOTIDE SEQUENCE [LARGE SCALE GENOMIC DNA]</scope>
    <source>
        <strain evidence="4 5">JCM 11117</strain>
    </source>
</reference>
<dbReference type="Proteomes" id="UP001499967">
    <property type="component" value="Unassembled WGS sequence"/>
</dbReference>
<gene>
    <name evidence="4" type="ORF">GCM10009559_30600</name>
</gene>
<dbReference type="Pfam" id="PF09339">
    <property type="entry name" value="HTH_IclR"/>
    <property type="match status" value="1"/>
</dbReference>
<sequence length="390" mass="39611">MQALTESGAGTEARPVPRSPRRLHESWILDHLRRRGRASRAELVAATGLSRATVSALTGELLAQGKVVVTEPATATGPGRTPQALALNPAAGLVLGLDFGHSRVGVVAADAAHAIIGSATRPYPRSTPWETRCAIAVRLARTVLAGGAPRLAAVGIGIAGSISGRPAVVEAIRDAFTDAFGVPVRTDNNARLAGLAESVWGAARGVPDALYVRLSSGVGGTVILDGRVHRGRGGAAGEFGHVCIDPTGPLCRCSNRGCLECYVGVEAVLAEAGGTTLAELGAALDRGDRDAAAVVAKAGQRIGLVLAGAGNVLDVPHVVLGGDLTVLGEHLVRPVRQTLARHLHANPDATVGLAELGDLDGALGGVALVLHDPSIPFTGPLAPRHLTGTA</sequence>
<dbReference type="Gene3D" id="1.10.10.10">
    <property type="entry name" value="Winged helix-like DNA-binding domain superfamily/Winged helix DNA-binding domain"/>
    <property type="match status" value="1"/>
</dbReference>
<dbReference type="SUPFAM" id="SSF46785">
    <property type="entry name" value="Winged helix' DNA-binding domain"/>
    <property type="match status" value="1"/>
</dbReference>
<dbReference type="PANTHER" id="PTHR18964">
    <property type="entry name" value="ROK (REPRESSOR, ORF, KINASE) FAMILY"/>
    <property type="match status" value="1"/>
</dbReference>
<evidence type="ECO:0000313" key="5">
    <source>
        <dbReference type="Proteomes" id="UP001499967"/>
    </source>
</evidence>
<protein>
    <submittedName>
        <fullName evidence="4">ROK family transcriptional regulator</fullName>
    </submittedName>
</protein>
<evidence type="ECO:0000313" key="4">
    <source>
        <dbReference type="EMBL" id="GAA0937492.1"/>
    </source>
</evidence>
<organism evidence="4 5">
    <name type="scientific">Pseudonocardia zijingensis</name>
    <dbReference type="NCBI Taxonomy" id="153376"/>
    <lineage>
        <taxon>Bacteria</taxon>
        <taxon>Bacillati</taxon>
        <taxon>Actinomycetota</taxon>
        <taxon>Actinomycetes</taxon>
        <taxon>Pseudonocardiales</taxon>
        <taxon>Pseudonocardiaceae</taxon>
        <taxon>Pseudonocardia</taxon>
    </lineage>
</organism>
<evidence type="ECO:0000256" key="1">
    <source>
        <dbReference type="ARBA" id="ARBA00006479"/>
    </source>
</evidence>
<proteinExistence type="inferred from homology"/>
<comment type="caution">
    <text evidence="4">The sequence shown here is derived from an EMBL/GenBank/DDBJ whole genome shotgun (WGS) entry which is preliminary data.</text>
</comment>
<feature type="region of interest" description="Disordered" evidence="2">
    <location>
        <begin position="1"/>
        <end position="20"/>
    </location>
</feature>
<dbReference type="Gene3D" id="3.30.420.40">
    <property type="match status" value="2"/>
</dbReference>
<name>A0ABN1Q5W2_9PSEU</name>
<dbReference type="InterPro" id="IPR036388">
    <property type="entry name" value="WH-like_DNA-bd_sf"/>
</dbReference>
<feature type="domain" description="HTH iclR-type" evidence="3">
    <location>
        <begin position="28"/>
        <end position="67"/>
    </location>
</feature>